<dbReference type="InterPro" id="IPR004821">
    <property type="entry name" value="Cyt_trans-like"/>
</dbReference>
<comment type="subcellular location">
    <subcellularLocation>
        <location evidence="8">Cytoplasm</location>
    </subcellularLocation>
</comment>
<dbReference type="Proteomes" id="UP001481872">
    <property type="component" value="Unassembled WGS sequence"/>
</dbReference>
<keyword evidence="8" id="KW-0963">Cytoplasm</keyword>
<feature type="binding site" evidence="8">
    <location>
        <begin position="184"/>
        <end position="187"/>
    </location>
    <ligand>
        <name>ATP</name>
        <dbReference type="ChEBI" id="CHEBI:30616"/>
    </ligand>
</feature>
<feature type="binding site" evidence="8">
    <location>
        <position position="60"/>
    </location>
    <ligand>
        <name>(R)-pantoate</name>
        <dbReference type="ChEBI" id="CHEBI:15980"/>
    </ligand>
</feature>
<dbReference type="InterPro" id="IPR014729">
    <property type="entry name" value="Rossmann-like_a/b/a_fold"/>
</dbReference>
<dbReference type="GO" id="GO:0004592">
    <property type="term" value="F:pantoate-beta-alanine ligase activity"/>
    <property type="evidence" value="ECO:0007669"/>
    <property type="project" value="UniProtKB-EC"/>
</dbReference>
<comment type="similarity">
    <text evidence="2 8">Belongs to the pantothenate synthetase family.</text>
</comment>
<dbReference type="Gene3D" id="3.30.1300.10">
    <property type="entry name" value="Pantoate-beta-alanine ligase, C-terminal domain"/>
    <property type="match status" value="1"/>
</dbReference>
<dbReference type="CDD" id="cd00560">
    <property type="entry name" value="PanC"/>
    <property type="match status" value="1"/>
</dbReference>
<dbReference type="InterPro" id="IPR042176">
    <property type="entry name" value="Pantoate_ligase_C"/>
</dbReference>
<evidence type="ECO:0000256" key="7">
    <source>
        <dbReference type="ARBA" id="ARBA00048258"/>
    </source>
</evidence>
<feature type="binding site" evidence="8">
    <location>
        <position position="153"/>
    </location>
    <ligand>
        <name>(R)-pantoate</name>
        <dbReference type="ChEBI" id="CHEBI:15980"/>
    </ligand>
</feature>
<proteinExistence type="inferred from homology"/>
<accession>A0ABV1J6D6</accession>
<evidence type="ECO:0000256" key="6">
    <source>
        <dbReference type="ARBA" id="ARBA00022840"/>
    </source>
</evidence>
<feature type="binding site" evidence="8">
    <location>
        <position position="60"/>
    </location>
    <ligand>
        <name>beta-alanine</name>
        <dbReference type="ChEBI" id="CHEBI:57966"/>
    </ligand>
</feature>
<organism evidence="9 10">
    <name type="scientific">Aedoeadaptatus acetigenes</name>
    <dbReference type="NCBI Taxonomy" id="2981723"/>
    <lineage>
        <taxon>Bacteria</taxon>
        <taxon>Bacillati</taxon>
        <taxon>Bacillota</taxon>
        <taxon>Tissierellia</taxon>
        <taxon>Tissierellales</taxon>
        <taxon>Peptoniphilaceae</taxon>
        <taxon>Aedoeadaptatus</taxon>
    </lineage>
</organism>
<evidence type="ECO:0000256" key="1">
    <source>
        <dbReference type="ARBA" id="ARBA00004990"/>
    </source>
</evidence>
<gene>
    <name evidence="8 9" type="primary">panC</name>
    <name evidence="9" type="ORF">AAA081_05510</name>
</gene>
<keyword evidence="10" id="KW-1185">Reference proteome</keyword>
<dbReference type="NCBIfam" id="TIGR00125">
    <property type="entry name" value="cyt_tran_rel"/>
    <property type="match status" value="1"/>
</dbReference>
<reference evidence="9 10" key="1">
    <citation type="submission" date="2024-04" db="EMBL/GenBank/DDBJ databases">
        <title>Human intestinal bacterial collection.</title>
        <authorList>
            <person name="Pauvert C."/>
            <person name="Hitch T.C.A."/>
            <person name="Clavel T."/>
        </authorList>
    </citation>
    <scope>NUCLEOTIDE SEQUENCE [LARGE SCALE GENOMIC DNA]</scope>
    <source>
        <strain evidence="9 10">CLA-SR-H026</strain>
    </source>
</reference>
<dbReference type="PANTHER" id="PTHR21299:SF1">
    <property type="entry name" value="PANTOATE--BETA-ALANINE LIGASE"/>
    <property type="match status" value="1"/>
</dbReference>
<evidence type="ECO:0000256" key="5">
    <source>
        <dbReference type="ARBA" id="ARBA00022741"/>
    </source>
</evidence>
<comment type="catalytic activity">
    <reaction evidence="7 8">
        <text>(R)-pantoate + beta-alanine + ATP = (R)-pantothenate + AMP + diphosphate + H(+)</text>
        <dbReference type="Rhea" id="RHEA:10912"/>
        <dbReference type="ChEBI" id="CHEBI:15378"/>
        <dbReference type="ChEBI" id="CHEBI:15980"/>
        <dbReference type="ChEBI" id="CHEBI:29032"/>
        <dbReference type="ChEBI" id="CHEBI:30616"/>
        <dbReference type="ChEBI" id="CHEBI:33019"/>
        <dbReference type="ChEBI" id="CHEBI:57966"/>
        <dbReference type="ChEBI" id="CHEBI:456215"/>
        <dbReference type="EC" id="6.3.2.1"/>
    </reaction>
</comment>
<feature type="binding site" evidence="8">
    <location>
        <begin position="29"/>
        <end position="36"/>
    </location>
    <ligand>
        <name>ATP</name>
        <dbReference type="ChEBI" id="CHEBI:30616"/>
    </ligand>
</feature>
<protein>
    <recommendedName>
        <fullName evidence="8">Pantothenate synthetase</fullName>
        <shortName evidence="8">PS</shortName>
        <ecNumber evidence="8">6.3.2.1</ecNumber>
    </recommendedName>
    <alternativeName>
        <fullName evidence="8">Pantoate--beta-alanine ligase</fullName>
    </alternativeName>
    <alternativeName>
        <fullName evidence="8">Pantoate-activating enzyme</fullName>
    </alternativeName>
</protein>
<evidence type="ECO:0000256" key="4">
    <source>
        <dbReference type="ARBA" id="ARBA00022655"/>
    </source>
</evidence>
<evidence type="ECO:0000313" key="10">
    <source>
        <dbReference type="Proteomes" id="UP001481872"/>
    </source>
</evidence>
<dbReference type="RefSeq" id="WP_349054003.1">
    <property type="nucleotide sequence ID" value="NZ_JBBNPS010000013.1"/>
</dbReference>
<comment type="caution">
    <text evidence="9">The sequence shown here is derived from an EMBL/GenBank/DDBJ whole genome shotgun (WGS) entry which is preliminary data.</text>
</comment>
<sequence length="285" mass="31616">MKIITRVDELKAACKAAKAKGSVGLVPTMGALHEGHGSLIKKCREENDTVVVSVFVNPLQFAPGEDYEEYPRDIDKDGAFCESLGADIVFHPEPEEMYPENFGFRVTPPDAMTHILCGITRPIHFTGVATVLTKLFNLVAPDKAYFGQKDVQQVAIVEAMVRDLNMDLAIVPCPIVREEDGLAKSSRNRYLNAEERKAAVVLSRSIKKAKAMVREGEKDVAALLDAVTKEIQAEPLAKIDYVEILRFPHFERDATLVEDSFIAMAVYIGSTRLIDNSFFKEDLAK</sequence>
<feature type="binding site" evidence="8">
    <location>
        <begin position="147"/>
        <end position="150"/>
    </location>
    <ligand>
        <name>ATP</name>
        <dbReference type="ChEBI" id="CHEBI:30616"/>
    </ligand>
</feature>
<dbReference type="Gene3D" id="3.40.50.620">
    <property type="entry name" value="HUPs"/>
    <property type="match status" value="1"/>
</dbReference>
<dbReference type="NCBIfam" id="TIGR00018">
    <property type="entry name" value="panC"/>
    <property type="match status" value="1"/>
</dbReference>
<comment type="subunit">
    <text evidence="8">Homodimer.</text>
</comment>
<dbReference type="EC" id="6.3.2.1" evidence="8"/>
<keyword evidence="3 8" id="KW-0436">Ligase</keyword>
<evidence type="ECO:0000256" key="3">
    <source>
        <dbReference type="ARBA" id="ARBA00022598"/>
    </source>
</evidence>
<name>A0ABV1J6D6_9FIRM</name>
<evidence type="ECO:0000256" key="2">
    <source>
        <dbReference type="ARBA" id="ARBA00009256"/>
    </source>
</evidence>
<dbReference type="HAMAP" id="MF_00158">
    <property type="entry name" value="PanC"/>
    <property type="match status" value="1"/>
</dbReference>
<feature type="binding site" evidence="8">
    <location>
        <position position="176"/>
    </location>
    <ligand>
        <name>ATP</name>
        <dbReference type="ChEBI" id="CHEBI:30616"/>
    </ligand>
</feature>
<keyword evidence="4 8" id="KW-0566">Pantothenate biosynthesis</keyword>
<evidence type="ECO:0000313" key="9">
    <source>
        <dbReference type="EMBL" id="MEQ3353759.1"/>
    </source>
</evidence>
<dbReference type="Pfam" id="PF02569">
    <property type="entry name" value="Pantoate_ligase"/>
    <property type="match status" value="1"/>
</dbReference>
<keyword evidence="5 8" id="KW-0547">Nucleotide-binding</keyword>
<dbReference type="PANTHER" id="PTHR21299">
    <property type="entry name" value="CYTIDYLATE KINASE/PANTOATE-BETA-ALANINE LIGASE"/>
    <property type="match status" value="1"/>
</dbReference>
<comment type="miscellaneous">
    <text evidence="8">The reaction proceeds by a bi uni uni bi ping pong mechanism.</text>
</comment>
<comment type="pathway">
    <text evidence="1 8">Cofactor biosynthesis; (R)-pantothenate biosynthesis; (R)-pantothenate from (R)-pantoate and beta-alanine: step 1/1.</text>
</comment>
<comment type="function">
    <text evidence="8">Catalyzes the condensation of pantoate with beta-alanine in an ATP-dependent reaction via a pantoyl-adenylate intermediate.</text>
</comment>
<dbReference type="SUPFAM" id="SSF52374">
    <property type="entry name" value="Nucleotidylyl transferase"/>
    <property type="match status" value="1"/>
</dbReference>
<keyword evidence="6 8" id="KW-0067">ATP-binding</keyword>
<evidence type="ECO:0000256" key="8">
    <source>
        <dbReference type="HAMAP-Rule" id="MF_00158"/>
    </source>
</evidence>
<dbReference type="EMBL" id="JBBNPS010000013">
    <property type="protein sequence ID" value="MEQ3353759.1"/>
    <property type="molecule type" value="Genomic_DNA"/>
</dbReference>
<dbReference type="InterPro" id="IPR003721">
    <property type="entry name" value="Pantoate_ligase"/>
</dbReference>
<feature type="active site" description="Proton donor" evidence="8">
    <location>
        <position position="36"/>
    </location>
</feature>